<evidence type="ECO:0000256" key="1">
    <source>
        <dbReference type="ARBA" id="ARBA00007374"/>
    </source>
</evidence>
<evidence type="ECO:0000256" key="4">
    <source>
        <dbReference type="RuleBase" id="RU363090"/>
    </source>
</evidence>
<protein>
    <recommendedName>
        <fullName evidence="4">Kinase</fullName>
        <ecNumber evidence="4">2.7.-.-</ecNumber>
    </recommendedName>
</protein>
<dbReference type="AlphaFoldDB" id="A0A7R8HBY7"/>
<dbReference type="GO" id="GO:0032958">
    <property type="term" value="P:inositol phosphate biosynthetic process"/>
    <property type="evidence" value="ECO:0007669"/>
    <property type="project" value="InterPro"/>
</dbReference>
<dbReference type="PANTHER" id="PTHR12400">
    <property type="entry name" value="INOSITOL POLYPHOSPHATE KINASE"/>
    <property type="match status" value="1"/>
</dbReference>
<gene>
    <name evidence="5" type="ORF">LSAA_12800</name>
</gene>
<dbReference type="GO" id="GO:0005634">
    <property type="term" value="C:nucleus"/>
    <property type="evidence" value="ECO:0007669"/>
    <property type="project" value="TreeGrafter"/>
</dbReference>
<reference evidence="5" key="1">
    <citation type="submission" date="2021-02" db="EMBL/GenBank/DDBJ databases">
        <authorList>
            <person name="Bekaert M."/>
        </authorList>
    </citation>
    <scope>NUCLEOTIDE SEQUENCE</scope>
    <source>
        <strain evidence="5">IoA-00</strain>
    </source>
</reference>
<keyword evidence="6" id="KW-1185">Reference proteome</keyword>
<dbReference type="InterPro" id="IPR038286">
    <property type="entry name" value="IPK_sf"/>
</dbReference>
<dbReference type="Pfam" id="PF03770">
    <property type="entry name" value="IPK"/>
    <property type="match status" value="1"/>
</dbReference>
<dbReference type="OrthoDB" id="2573163at2759"/>
<comment type="similarity">
    <text evidence="1 4">Belongs to the inositol phosphokinase (IPK) family.</text>
</comment>
<dbReference type="EMBL" id="HG994586">
    <property type="protein sequence ID" value="CAF3003415.1"/>
    <property type="molecule type" value="Genomic_DNA"/>
</dbReference>
<dbReference type="SUPFAM" id="SSF56104">
    <property type="entry name" value="SAICAR synthase-like"/>
    <property type="match status" value="1"/>
</dbReference>
<dbReference type="EC" id="2.7.-.-" evidence="4"/>
<dbReference type="InterPro" id="IPR005522">
    <property type="entry name" value="IPK"/>
</dbReference>
<accession>A0A7R8HBY7</accession>
<dbReference type="PANTHER" id="PTHR12400:SF21">
    <property type="entry name" value="KINASE"/>
    <property type="match status" value="1"/>
</dbReference>
<dbReference type="GO" id="GO:0005737">
    <property type="term" value="C:cytoplasm"/>
    <property type="evidence" value="ECO:0007669"/>
    <property type="project" value="TreeGrafter"/>
</dbReference>
<organism evidence="5 6">
    <name type="scientific">Lepeophtheirus salmonis</name>
    <name type="common">Salmon louse</name>
    <name type="synonym">Caligus salmonis</name>
    <dbReference type="NCBI Taxonomy" id="72036"/>
    <lineage>
        <taxon>Eukaryota</taxon>
        <taxon>Metazoa</taxon>
        <taxon>Ecdysozoa</taxon>
        <taxon>Arthropoda</taxon>
        <taxon>Crustacea</taxon>
        <taxon>Multicrustacea</taxon>
        <taxon>Hexanauplia</taxon>
        <taxon>Copepoda</taxon>
        <taxon>Siphonostomatoida</taxon>
        <taxon>Caligidae</taxon>
        <taxon>Lepeophtheirus</taxon>
    </lineage>
</organism>
<evidence type="ECO:0000313" key="5">
    <source>
        <dbReference type="EMBL" id="CAF3003415.1"/>
    </source>
</evidence>
<dbReference type="Gene3D" id="3.30.470.160">
    <property type="entry name" value="Inositol polyphosphate kinase"/>
    <property type="match status" value="1"/>
</dbReference>
<keyword evidence="2 4" id="KW-0808">Transferase</keyword>
<proteinExistence type="inferred from homology"/>
<sequence>MLVGGRCMKISCWNTELDGPVERILDFWMLEEKDGERRSGLEPFLHQVGGHFPLVSLDDFTLCKPLNFKELRFYQSLPDALVPFTPSYKGTMRADALEDGHGYISIVGTPPSSIEKSHLKSKPKIQSYCNPWALKIHRNHIKALARSSDYYLLLENLVHKHRNPCVIDLKVGTRQYSDDVSPSKKQTGMSGEKISNRVKSKDIDIYGDLKNNIKTISTVPKTSASPLLLQEYASVIRKGICELITQAKSMKGTVEHVVETGKAHTGSALVTLREEDNLPAQIVSRGRFIKRTFYTSLGLLDVVYHFADGVIKEDLADVVDVVTLWKDEDTVMVIYSGVVHSFEMEVYNYRYLWV</sequence>
<dbReference type="GO" id="GO:0000828">
    <property type="term" value="F:inositol hexakisphosphate kinase activity"/>
    <property type="evidence" value="ECO:0007669"/>
    <property type="project" value="TreeGrafter"/>
</dbReference>
<evidence type="ECO:0000256" key="2">
    <source>
        <dbReference type="ARBA" id="ARBA00022679"/>
    </source>
</evidence>
<keyword evidence="3 4" id="KW-0418">Kinase</keyword>
<dbReference type="GO" id="GO:0046854">
    <property type="term" value="P:phosphatidylinositol phosphate biosynthetic process"/>
    <property type="evidence" value="ECO:0007669"/>
    <property type="project" value="TreeGrafter"/>
</dbReference>
<name>A0A7R8HBY7_LEPSM</name>
<evidence type="ECO:0000256" key="3">
    <source>
        <dbReference type="ARBA" id="ARBA00022777"/>
    </source>
</evidence>
<evidence type="ECO:0000313" key="6">
    <source>
        <dbReference type="Proteomes" id="UP000675881"/>
    </source>
</evidence>
<dbReference type="Proteomes" id="UP000675881">
    <property type="component" value="Chromosome 7"/>
</dbReference>